<protein>
    <submittedName>
        <fullName evidence="3">Uncharacterized protein</fullName>
    </submittedName>
</protein>
<evidence type="ECO:0000313" key="3">
    <source>
        <dbReference type="EMBL" id="TNV80812.1"/>
    </source>
</evidence>
<keyword evidence="2" id="KW-0732">Signal</keyword>
<feature type="signal peptide" evidence="2">
    <location>
        <begin position="1"/>
        <end position="19"/>
    </location>
</feature>
<keyword evidence="4" id="KW-1185">Reference proteome</keyword>
<feature type="chain" id="PRO_5035273640" evidence="2">
    <location>
        <begin position="20"/>
        <end position="313"/>
    </location>
</feature>
<dbReference type="Proteomes" id="UP000785679">
    <property type="component" value="Unassembled WGS sequence"/>
</dbReference>
<evidence type="ECO:0000256" key="1">
    <source>
        <dbReference type="SAM" id="MobiDB-lite"/>
    </source>
</evidence>
<gene>
    <name evidence="3" type="ORF">FGO68_gene4924</name>
</gene>
<dbReference type="EMBL" id="RRYP01007001">
    <property type="protein sequence ID" value="TNV80812.1"/>
    <property type="molecule type" value="Genomic_DNA"/>
</dbReference>
<evidence type="ECO:0000256" key="2">
    <source>
        <dbReference type="SAM" id="SignalP"/>
    </source>
</evidence>
<reference evidence="3" key="1">
    <citation type="submission" date="2019-06" db="EMBL/GenBank/DDBJ databases">
        <authorList>
            <person name="Zheng W."/>
        </authorList>
    </citation>
    <scope>NUCLEOTIDE SEQUENCE</scope>
    <source>
        <strain evidence="3">QDHG01</strain>
    </source>
</reference>
<feature type="region of interest" description="Disordered" evidence="1">
    <location>
        <begin position="232"/>
        <end position="293"/>
    </location>
</feature>
<dbReference type="AlphaFoldDB" id="A0A8J8NRX1"/>
<name>A0A8J8NRX1_HALGN</name>
<comment type="caution">
    <text evidence="3">The sequence shown here is derived from an EMBL/GenBank/DDBJ whole genome shotgun (WGS) entry which is preliminary data.</text>
</comment>
<evidence type="ECO:0000313" key="4">
    <source>
        <dbReference type="Proteomes" id="UP000785679"/>
    </source>
</evidence>
<organism evidence="3 4">
    <name type="scientific">Halteria grandinella</name>
    <dbReference type="NCBI Taxonomy" id="5974"/>
    <lineage>
        <taxon>Eukaryota</taxon>
        <taxon>Sar</taxon>
        <taxon>Alveolata</taxon>
        <taxon>Ciliophora</taxon>
        <taxon>Intramacronucleata</taxon>
        <taxon>Spirotrichea</taxon>
        <taxon>Stichotrichia</taxon>
        <taxon>Sporadotrichida</taxon>
        <taxon>Halteriidae</taxon>
        <taxon>Halteria</taxon>
    </lineage>
</organism>
<accession>A0A8J8NRX1</accession>
<sequence>MRIINTAAMAALLCGLTSADFLADRVLQAIPTPPPAPAYTSTTKALKYYGDDIKITYNSNLGCGACITGGYVYCVLGKEGDDYSNVTTITQNCCQNSTASACPQLSNSNYTCSNKYTDKMLAKNVCPYRSSKCGGKGSTFRFSTWGDSTKVNFNATLTNGESCSYVLNTQCGVPAFQVGDTTGFQIESIDYTDDEATRRRVLLGDEEEEDFDLFDEQAFSVDIQFTKLQTTTTNSTTNSTTNGTKTNTTTTNTTTTNTTTNGTKTNTTTNTTTNGTTGNTTTNTTKPTNTTGFGLLSQLRQGQEGLQGRKENQ</sequence>
<proteinExistence type="predicted"/>